<feature type="non-terminal residue" evidence="2">
    <location>
        <position position="1"/>
    </location>
</feature>
<dbReference type="Gene3D" id="3.30.559.10">
    <property type="entry name" value="Chloramphenicol acetyltransferase-like domain"/>
    <property type="match status" value="1"/>
</dbReference>
<name>A0A1E4STQ6_9ASCO</name>
<dbReference type="InterPro" id="IPR039551">
    <property type="entry name" value="Cho/carn_acyl_trans"/>
</dbReference>
<dbReference type="Proteomes" id="UP000094801">
    <property type="component" value="Unassembled WGS sequence"/>
</dbReference>
<dbReference type="AlphaFoldDB" id="A0A1E4STQ6"/>
<evidence type="ECO:0000313" key="3">
    <source>
        <dbReference type="Proteomes" id="UP000094801"/>
    </source>
</evidence>
<gene>
    <name evidence="2" type="ORF">CANARDRAFT_187302</name>
</gene>
<protein>
    <recommendedName>
        <fullName evidence="1">Choline/carnitine acyltransferase domain-containing protein</fullName>
    </recommendedName>
</protein>
<feature type="domain" description="Choline/carnitine acyltransferase" evidence="1">
    <location>
        <begin position="2"/>
        <end position="51"/>
    </location>
</feature>
<dbReference type="Pfam" id="PF00755">
    <property type="entry name" value="Carn_acyltransf"/>
    <property type="match status" value="1"/>
</dbReference>
<keyword evidence="3" id="KW-1185">Reference proteome</keyword>
<evidence type="ECO:0000313" key="2">
    <source>
        <dbReference type="EMBL" id="ODV82893.1"/>
    </source>
</evidence>
<dbReference type="STRING" id="983967.A0A1E4STQ6"/>
<accession>A0A1E4STQ6</accession>
<dbReference type="EMBL" id="KV453871">
    <property type="protein sequence ID" value="ODV82893.1"/>
    <property type="molecule type" value="Genomic_DNA"/>
</dbReference>
<dbReference type="SUPFAM" id="SSF52777">
    <property type="entry name" value="CoA-dependent acyltransferases"/>
    <property type="match status" value="1"/>
</dbReference>
<sequence length="54" mass="5798">ANCGNPALNLFGVTPAIPFGFGIGYIIKDDSLAIVASSQWRQTNRFLDTLNSVI</sequence>
<reference evidence="3" key="1">
    <citation type="submission" date="2016-04" db="EMBL/GenBank/DDBJ databases">
        <title>Comparative genomics of biotechnologically important yeasts.</title>
        <authorList>
            <consortium name="DOE Joint Genome Institute"/>
            <person name="Riley R."/>
            <person name="Haridas S."/>
            <person name="Wolfe K.H."/>
            <person name="Lopes M.R."/>
            <person name="Hittinger C.T."/>
            <person name="Goker M."/>
            <person name="Salamov A."/>
            <person name="Wisecaver J."/>
            <person name="Long T.M."/>
            <person name="Aerts A.L."/>
            <person name="Barry K."/>
            <person name="Choi C."/>
            <person name="Clum A."/>
            <person name="Coughlan A.Y."/>
            <person name="Deshpande S."/>
            <person name="Douglass A.P."/>
            <person name="Hanson S.J."/>
            <person name="Klenk H.-P."/>
            <person name="Labutti K."/>
            <person name="Lapidus A."/>
            <person name="Lindquist E."/>
            <person name="Lipzen A."/>
            <person name="Meier-Kolthoff J.P."/>
            <person name="Ohm R.A."/>
            <person name="Otillar R.P."/>
            <person name="Pangilinan J."/>
            <person name="Peng Y."/>
            <person name="Rokas A."/>
            <person name="Rosa C.A."/>
            <person name="Scheuner C."/>
            <person name="Sibirny A.A."/>
            <person name="Slot J.C."/>
            <person name="Stielow J.B."/>
            <person name="Sun H."/>
            <person name="Kurtzman C.P."/>
            <person name="Blackwell M."/>
            <person name="Grigoriev I.V."/>
            <person name="Jeffries T.W."/>
        </authorList>
    </citation>
    <scope>NUCLEOTIDE SEQUENCE [LARGE SCALE GENOMIC DNA]</scope>
    <source>
        <strain evidence="3">NRRL YB-2248</strain>
    </source>
</reference>
<proteinExistence type="predicted"/>
<organism evidence="2 3">
    <name type="scientific">[Candida] arabinofermentans NRRL YB-2248</name>
    <dbReference type="NCBI Taxonomy" id="983967"/>
    <lineage>
        <taxon>Eukaryota</taxon>
        <taxon>Fungi</taxon>
        <taxon>Dikarya</taxon>
        <taxon>Ascomycota</taxon>
        <taxon>Saccharomycotina</taxon>
        <taxon>Pichiomycetes</taxon>
        <taxon>Pichiales</taxon>
        <taxon>Pichiaceae</taxon>
        <taxon>Ogataea</taxon>
        <taxon>Ogataea/Candida clade</taxon>
    </lineage>
</organism>
<dbReference type="OrthoDB" id="240216at2759"/>
<feature type="non-terminal residue" evidence="2">
    <location>
        <position position="54"/>
    </location>
</feature>
<dbReference type="InterPro" id="IPR023213">
    <property type="entry name" value="CAT-like_dom_sf"/>
</dbReference>
<evidence type="ECO:0000259" key="1">
    <source>
        <dbReference type="Pfam" id="PF00755"/>
    </source>
</evidence>